<organism evidence="2 3">
    <name type="scientific">Altererythrobacter litoralis</name>
    <dbReference type="NCBI Taxonomy" id="3113904"/>
    <lineage>
        <taxon>Bacteria</taxon>
        <taxon>Pseudomonadati</taxon>
        <taxon>Pseudomonadota</taxon>
        <taxon>Alphaproteobacteria</taxon>
        <taxon>Sphingomonadales</taxon>
        <taxon>Erythrobacteraceae</taxon>
        <taxon>Altererythrobacter</taxon>
    </lineage>
</organism>
<dbReference type="Pfam" id="PF06850">
    <property type="entry name" value="PHB_depo_C"/>
    <property type="match status" value="1"/>
</dbReference>
<dbReference type="SUPFAM" id="SSF53474">
    <property type="entry name" value="alpha/beta-Hydrolases"/>
    <property type="match status" value="1"/>
</dbReference>
<dbReference type="NCBIfam" id="TIGR01849">
    <property type="entry name" value="PHB_depoly_PhaZ"/>
    <property type="match status" value="1"/>
</dbReference>
<evidence type="ECO:0000259" key="1">
    <source>
        <dbReference type="Pfam" id="PF06850"/>
    </source>
</evidence>
<name>A0ABU7GEG1_9SPHN</name>
<protein>
    <submittedName>
        <fullName evidence="2">Polyhydroxyalkanoate depolymerase</fullName>
    </submittedName>
</protein>
<keyword evidence="3" id="KW-1185">Reference proteome</keyword>
<feature type="domain" description="PHB de-polymerase C-terminal" evidence="1">
    <location>
        <begin position="209"/>
        <end position="410"/>
    </location>
</feature>
<sequence>MLYHAYELQKSWLNSASAVASISAEMLTSPANPLSYFGIGPMAASALDVFAHATAAYGKPAFGIQHIDLDGVRHPVEEATVVNRPFGDLKRFRHTGLPVSSPRLLIVAPMSGHYATLLRGTVERMLQSCIVYITDWADAKLVPLHEGTFDLDDYIDYLIAFLEQIRVEGQGERPHMMAVCQPSVPAFAATALMNLHKDPATPRTLTMMGGPIDTRCSPTSVNNMAMERPIEWFRHSVIADVPMNYRGAGRKVYPGFMQLASFMSMNLGNHMMSHYEMFKHLTVGDEDSAKATKDFYDEYRAVCDMTAEFYLQTVEEVFQKHSIPNGEFRHKGEIVDLTKITDTALLAIEGERDDISGLGQTKAALDLATGLPGKKKRYYMAEGAGHYGIFNGSKWRQTIAPVVEEFISKHGKAKLKAVA</sequence>
<gene>
    <name evidence="2" type="primary">phaZ</name>
    <name evidence="2" type="ORF">VRS74_02355</name>
</gene>
<dbReference type="InterPro" id="IPR009656">
    <property type="entry name" value="PHB_depo_C"/>
</dbReference>
<dbReference type="InterPro" id="IPR010915">
    <property type="entry name" value="PHB_depoly_PhaZ"/>
</dbReference>
<dbReference type="InterPro" id="IPR051321">
    <property type="entry name" value="PHA/PHB_synthase"/>
</dbReference>
<comment type="caution">
    <text evidence="2">The sequence shown here is derived from an EMBL/GenBank/DDBJ whole genome shotgun (WGS) entry which is preliminary data.</text>
</comment>
<dbReference type="PANTHER" id="PTHR36837:SF4">
    <property type="entry name" value="BLR0908 PROTEIN"/>
    <property type="match status" value="1"/>
</dbReference>
<dbReference type="InterPro" id="IPR029058">
    <property type="entry name" value="AB_hydrolase_fold"/>
</dbReference>
<dbReference type="Gene3D" id="3.40.50.1820">
    <property type="entry name" value="alpha/beta hydrolase"/>
    <property type="match status" value="1"/>
</dbReference>
<accession>A0ABU7GEG1</accession>
<dbReference type="PIRSF" id="PIRSF020818">
    <property type="entry name" value="PHB_depoly_PhaZ"/>
    <property type="match status" value="1"/>
</dbReference>
<proteinExistence type="predicted"/>
<dbReference type="PANTHER" id="PTHR36837">
    <property type="entry name" value="POLY(3-HYDROXYALKANOATE) POLYMERASE SUBUNIT PHAC"/>
    <property type="match status" value="1"/>
</dbReference>
<evidence type="ECO:0000313" key="3">
    <source>
        <dbReference type="Proteomes" id="UP001343492"/>
    </source>
</evidence>
<dbReference type="Proteomes" id="UP001343492">
    <property type="component" value="Unassembled WGS sequence"/>
</dbReference>
<reference evidence="2 3" key="1">
    <citation type="submission" date="2024-01" db="EMBL/GenBank/DDBJ databases">
        <title>The genome sequence of Erythrobacteraceae sp. strain 1XM1-14.</title>
        <authorList>
            <person name="Liu Y."/>
        </authorList>
    </citation>
    <scope>NUCLEOTIDE SEQUENCE [LARGE SCALE GENOMIC DNA]</scope>
    <source>
        <strain evidence="2 3">1XM1-14</strain>
    </source>
</reference>
<evidence type="ECO:0000313" key="2">
    <source>
        <dbReference type="EMBL" id="MEE1876526.1"/>
    </source>
</evidence>
<dbReference type="RefSeq" id="WP_354143636.1">
    <property type="nucleotide sequence ID" value="NZ_JAZDQV010000002.1"/>
</dbReference>
<dbReference type="EMBL" id="JAZDQV010000002">
    <property type="protein sequence ID" value="MEE1876526.1"/>
    <property type="molecule type" value="Genomic_DNA"/>
</dbReference>